<comment type="cofactor">
    <cofactor evidence="1">
        <name>Zn(2+)</name>
        <dbReference type="ChEBI" id="CHEBI:29105"/>
    </cofactor>
</comment>
<evidence type="ECO:0000256" key="4">
    <source>
        <dbReference type="ARBA" id="ARBA00022833"/>
    </source>
</evidence>
<dbReference type="Proteomes" id="UP000189733">
    <property type="component" value="Unassembled WGS sequence"/>
</dbReference>
<dbReference type="GO" id="GO:0008777">
    <property type="term" value="F:acetylornithine deacetylase activity"/>
    <property type="evidence" value="ECO:0007669"/>
    <property type="project" value="TreeGrafter"/>
</dbReference>
<feature type="domain" description="Peptidase M20 dimerisation" evidence="6">
    <location>
        <begin position="176"/>
        <end position="276"/>
    </location>
</feature>
<dbReference type="SUPFAM" id="SSF55031">
    <property type="entry name" value="Bacterial exopeptidase dimerisation domain"/>
    <property type="match status" value="1"/>
</dbReference>
<dbReference type="AlphaFoldDB" id="A0A1T4WP07"/>
<dbReference type="Gene3D" id="3.40.630.10">
    <property type="entry name" value="Zn peptidases"/>
    <property type="match status" value="1"/>
</dbReference>
<reference evidence="7 8" key="1">
    <citation type="submission" date="2017-02" db="EMBL/GenBank/DDBJ databases">
        <authorList>
            <person name="Peterson S.W."/>
        </authorList>
    </citation>
    <scope>NUCLEOTIDE SEQUENCE [LARGE SCALE GENOMIC DNA]</scope>
    <source>
        <strain evidence="7 8">DSM 18034</strain>
    </source>
</reference>
<dbReference type="OrthoDB" id="9809784at2"/>
<organism evidence="7 8">
    <name type="scientific">Desulfobaculum bizertense DSM 18034</name>
    <dbReference type="NCBI Taxonomy" id="1121442"/>
    <lineage>
        <taxon>Bacteria</taxon>
        <taxon>Pseudomonadati</taxon>
        <taxon>Thermodesulfobacteriota</taxon>
        <taxon>Desulfovibrionia</taxon>
        <taxon>Desulfovibrionales</taxon>
        <taxon>Desulfovibrionaceae</taxon>
        <taxon>Desulfobaculum</taxon>
    </lineage>
</organism>
<dbReference type="InterPro" id="IPR001261">
    <property type="entry name" value="ArgE/DapE_CS"/>
</dbReference>
<dbReference type="InterPro" id="IPR011650">
    <property type="entry name" value="Peptidase_M20_dimer"/>
</dbReference>
<evidence type="ECO:0000256" key="5">
    <source>
        <dbReference type="ARBA" id="ARBA00023285"/>
    </source>
</evidence>
<sequence>MQLSERTRRVLDLTQELMRFPSTASNPDAINACKEFICSHLHGMGVEPECFTFNGTPSIAVLPKHGYAPVLLMAHFDVVDADSEEQFTPQIKDGALYGRGSIDDKYAVAMSLVLFEEHLKSVVADGGSISDMKFGLLLTGDEEEGGHNGAGKVLARISTDFCIALDGGAPESIITKEKGFIRLKITASGKAAHGARPWMGQSAFDVLVKDYEAIKELFPQSDPDHWERTMNLGIVHAGGGSANRVPGSAEGVFDIRYTEKDNPDELLDAIQKKISSSVEILEKEPLFFSGKCGYMDLLLATAGESVSTGFAHGASDARFLTRDGIPAVVWGAEGEASQHGANEHIMLDSLEALTNTMNDYLLALRQSK</sequence>
<dbReference type="Pfam" id="PF01546">
    <property type="entry name" value="Peptidase_M20"/>
    <property type="match status" value="1"/>
</dbReference>
<dbReference type="InterPro" id="IPR036264">
    <property type="entry name" value="Bact_exopeptidase_dim_dom"/>
</dbReference>
<dbReference type="InterPro" id="IPR050072">
    <property type="entry name" value="Peptidase_M20A"/>
</dbReference>
<protein>
    <submittedName>
        <fullName evidence="7">Succinyl-diaminopimelate desuccinylase</fullName>
    </submittedName>
</protein>
<evidence type="ECO:0000256" key="2">
    <source>
        <dbReference type="ARBA" id="ARBA00022723"/>
    </source>
</evidence>
<dbReference type="PANTHER" id="PTHR43808:SF31">
    <property type="entry name" value="N-ACETYL-L-CITRULLINE DEACETYLASE"/>
    <property type="match status" value="1"/>
</dbReference>
<evidence type="ECO:0000256" key="3">
    <source>
        <dbReference type="ARBA" id="ARBA00022801"/>
    </source>
</evidence>
<evidence type="ECO:0000259" key="6">
    <source>
        <dbReference type="Pfam" id="PF07687"/>
    </source>
</evidence>
<dbReference type="PROSITE" id="PS00758">
    <property type="entry name" value="ARGE_DAPE_CPG2_1"/>
    <property type="match status" value="1"/>
</dbReference>
<dbReference type="GO" id="GO:0046872">
    <property type="term" value="F:metal ion binding"/>
    <property type="evidence" value="ECO:0007669"/>
    <property type="project" value="UniProtKB-KW"/>
</dbReference>
<keyword evidence="3" id="KW-0378">Hydrolase</keyword>
<dbReference type="Pfam" id="PF07687">
    <property type="entry name" value="M20_dimer"/>
    <property type="match status" value="1"/>
</dbReference>
<dbReference type="PANTHER" id="PTHR43808">
    <property type="entry name" value="ACETYLORNITHINE DEACETYLASE"/>
    <property type="match status" value="1"/>
</dbReference>
<gene>
    <name evidence="7" type="ORF">SAMN02745702_02488</name>
</gene>
<dbReference type="EMBL" id="FUYA01000009">
    <property type="protein sequence ID" value="SKA79082.1"/>
    <property type="molecule type" value="Genomic_DNA"/>
</dbReference>
<dbReference type="SUPFAM" id="SSF53187">
    <property type="entry name" value="Zn-dependent exopeptidases"/>
    <property type="match status" value="1"/>
</dbReference>
<keyword evidence="2" id="KW-0479">Metal-binding</keyword>
<dbReference type="GO" id="GO:0006526">
    <property type="term" value="P:L-arginine biosynthetic process"/>
    <property type="evidence" value="ECO:0007669"/>
    <property type="project" value="TreeGrafter"/>
</dbReference>
<evidence type="ECO:0000313" key="8">
    <source>
        <dbReference type="Proteomes" id="UP000189733"/>
    </source>
</evidence>
<dbReference type="RefSeq" id="WP_159445995.1">
    <property type="nucleotide sequence ID" value="NZ_FUYA01000009.1"/>
</dbReference>
<name>A0A1T4WP07_9BACT</name>
<evidence type="ECO:0000256" key="1">
    <source>
        <dbReference type="ARBA" id="ARBA00001947"/>
    </source>
</evidence>
<evidence type="ECO:0000313" key="7">
    <source>
        <dbReference type="EMBL" id="SKA79082.1"/>
    </source>
</evidence>
<dbReference type="InterPro" id="IPR002933">
    <property type="entry name" value="Peptidase_M20"/>
</dbReference>
<accession>A0A1T4WP07</accession>
<keyword evidence="4" id="KW-0862">Zinc</keyword>
<keyword evidence="5" id="KW-0170">Cobalt</keyword>
<keyword evidence="8" id="KW-1185">Reference proteome</keyword>
<dbReference type="Gene3D" id="3.30.70.360">
    <property type="match status" value="1"/>
</dbReference>
<dbReference type="STRING" id="1121442.SAMN02745702_02488"/>
<proteinExistence type="predicted"/>